<evidence type="ECO:0000256" key="6">
    <source>
        <dbReference type="ARBA" id="ARBA00022856"/>
    </source>
</evidence>
<proteinExistence type="inferred from homology"/>
<dbReference type="InterPro" id="IPR025966">
    <property type="entry name" value="OppC_N"/>
</dbReference>
<dbReference type="InterPro" id="IPR035906">
    <property type="entry name" value="MetI-like_sf"/>
</dbReference>
<dbReference type="CDD" id="cd06261">
    <property type="entry name" value="TM_PBP2"/>
    <property type="match status" value="1"/>
</dbReference>
<reference evidence="14" key="1">
    <citation type="journal article" date="2014" name="Int. J. Syst. Evol. Microbiol.">
        <title>Complete genome sequence of Corynebacterium casei LMG S-19264T (=DSM 44701T), isolated from a smear-ripened cheese.</title>
        <authorList>
            <consortium name="US DOE Joint Genome Institute (JGI-PGF)"/>
            <person name="Walter F."/>
            <person name="Albersmeier A."/>
            <person name="Kalinowski J."/>
            <person name="Ruckert C."/>
        </authorList>
    </citation>
    <scope>NUCLEOTIDE SEQUENCE</scope>
    <source>
        <strain evidence="14">KCTC 12870</strain>
    </source>
</reference>
<dbReference type="InterPro" id="IPR050366">
    <property type="entry name" value="BP-dependent_transpt_permease"/>
</dbReference>
<evidence type="ECO:0000256" key="2">
    <source>
        <dbReference type="ARBA" id="ARBA00022448"/>
    </source>
</evidence>
<keyword evidence="6" id="KW-0571">Peptide transport</keyword>
<dbReference type="Gene3D" id="1.10.3720.10">
    <property type="entry name" value="MetI-like"/>
    <property type="match status" value="1"/>
</dbReference>
<dbReference type="AlphaFoldDB" id="A0A8J3DCL4"/>
<keyword evidence="7" id="KW-0653">Protein transport</keyword>
<keyword evidence="9 12" id="KW-0472">Membrane</keyword>
<evidence type="ECO:0000256" key="5">
    <source>
        <dbReference type="ARBA" id="ARBA00022692"/>
    </source>
</evidence>
<name>A0A8J3DCL4_9BACT</name>
<feature type="transmembrane region" description="Helical" evidence="12">
    <location>
        <begin position="258"/>
        <end position="280"/>
    </location>
</feature>
<organism evidence="14 15">
    <name type="scientific">Cerasicoccus arenae</name>
    <dbReference type="NCBI Taxonomy" id="424488"/>
    <lineage>
        <taxon>Bacteria</taxon>
        <taxon>Pseudomonadati</taxon>
        <taxon>Verrucomicrobiota</taxon>
        <taxon>Opitutia</taxon>
        <taxon>Puniceicoccales</taxon>
        <taxon>Cerasicoccaceae</taxon>
        <taxon>Cerasicoccus</taxon>
    </lineage>
</organism>
<feature type="transmembrane region" description="Helical" evidence="12">
    <location>
        <begin position="131"/>
        <end position="150"/>
    </location>
</feature>
<feature type="transmembrane region" description="Helical" evidence="12">
    <location>
        <begin position="208"/>
        <end position="238"/>
    </location>
</feature>
<evidence type="ECO:0000313" key="14">
    <source>
        <dbReference type="EMBL" id="GHC09860.1"/>
    </source>
</evidence>
<gene>
    <name evidence="14" type="ORF">GCM10007047_28990</name>
</gene>
<protein>
    <recommendedName>
        <fullName evidence="11">Oligopeptide transport system permease protein OppC</fullName>
    </recommendedName>
</protein>
<dbReference type="GO" id="GO:0015031">
    <property type="term" value="P:protein transport"/>
    <property type="evidence" value="ECO:0007669"/>
    <property type="project" value="UniProtKB-KW"/>
</dbReference>
<dbReference type="GO" id="GO:0015833">
    <property type="term" value="P:peptide transport"/>
    <property type="evidence" value="ECO:0007669"/>
    <property type="project" value="UniProtKB-KW"/>
</dbReference>
<dbReference type="Proteomes" id="UP000642829">
    <property type="component" value="Unassembled WGS sequence"/>
</dbReference>
<evidence type="ECO:0000256" key="4">
    <source>
        <dbReference type="ARBA" id="ARBA00022519"/>
    </source>
</evidence>
<dbReference type="GO" id="GO:0005886">
    <property type="term" value="C:plasma membrane"/>
    <property type="evidence" value="ECO:0007669"/>
    <property type="project" value="UniProtKB-SubCell"/>
</dbReference>
<feature type="transmembrane region" description="Helical" evidence="12">
    <location>
        <begin position="29"/>
        <end position="50"/>
    </location>
</feature>
<dbReference type="Pfam" id="PF00528">
    <property type="entry name" value="BPD_transp_1"/>
    <property type="match status" value="1"/>
</dbReference>
<keyword evidence="15" id="KW-1185">Reference proteome</keyword>
<evidence type="ECO:0000256" key="8">
    <source>
        <dbReference type="ARBA" id="ARBA00022989"/>
    </source>
</evidence>
<dbReference type="GO" id="GO:0055085">
    <property type="term" value="P:transmembrane transport"/>
    <property type="evidence" value="ECO:0007669"/>
    <property type="project" value="InterPro"/>
</dbReference>
<evidence type="ECO:0000256" key="3">
    <source>
        <dbReference type="ARBA" id="ARBA00022475"/>
    </source>
</evidence>
<dbReference type="PANTHER" id="PTHR43386">
    <property type="entry name" value="OLIGOPEPTIDE TRANSPORT SYSTEM PERMEASE PROTEIN APPC"/>
    <property type="match status" value="1"/>
</dbReference>
<dbReference type="PANTHER" id="PTHR43386:SF2">
    <property type="entry name" value="OLIGOPEPTIDE TRANSPORT SYSTEM PERMEASE PROTEIN OPPC"/>
    <property type="match status" value="1"/>
</dbReference>
<dbReference type="SUPFAM" id="SSF161098">
    <property type="entry name" value="MetI-like"/>
    <property type="match status" value="1"/>
</dbReference>
<dbReference type="PROSITE" id="PS50928">
    <property type="entry name" value="ABC_TM1"/>
    <property type="match status" value="1"/>
</dbReference>
<dbReference type="EMBL" id="BMXG01000022">
    <property type="protein sequence ID" value="GHC09860.1"/>
    <property type="molecule type" value="Genomic_DNA"/>
</dbReference>
<keyword evidence="4" id="KW-0997">Cell inner membrane</keyword>
<feature type="transmembrane region" description="Helical" evidence="12">
    <location>
        <begin position="93"/>
        <end position="119"/>
    </location>
</feature>
<keyword evidence="3" id="KW-1003">Cell membrane</keyword>
<evidence type="ECO:0000256" key="11">
    <source>
        <dbReference type="ARBA" id="ARBA00072251"/>
    </source>
</evidence>
<dbReference type="Pfam" id="PF12911">
    <property type="entry name" value="OppC_N"/>
    <property type="match status" value="1"/>
</dbReference>
<keyword evidence="2 12" id="KW-0813">Transport</keyword>
<keyword evidence="5 12" id="KW-0812">Transmembrane</keyword>
<keyword evidence="8 12" id="KW-1133">Transmembrane helix</keyword>
<evidence type="ECO:0000313" key="15">
    <source>
        <dbReference type="Proteomes" id="UP000642829"/>
    </source>
</evidence>
<evidence type="ECO:0000256" key="7">
    <source>
        <dbReference type="ARBA" id="ARBA00022927"/>
    </source>
</evidence>
<comment type="subcellular location">
    <subcellularLocation>
        <location evidence="1">Cell inner membrane</location>
        <topology evidence="1">Multi-pass membrane protein</topology>
    </subcellularLocation>
    <subcellularLocation>
        <location evidence="12">Cell membrane</location>
        <topology evidence="12">Multi-pass membrane protein</topology>
    </subcellularLocation>
</comment>
<reference evidence="14" key="2">
    <citation type="submission" date="2020-09" db="EMBL/GenBank/DDBJ databases">
        <authorList>
            <person name="Sun Q."/>
            <person name="Kim S."/>
        </authorList>
    </citation>
    <scope>NUCLEOTIDE SEQUENCE</scope>
    <source>
        <strain evidence="14">KCTC 12870</strain>
    </source>
</reference>
<evidence type="ECO:0000256" key="12">
    <source>
        <dbReference type="RuleBase" id="RU363032"/>
    </source>
</evidence>
<feature type="domain" description="ABC transmembrane type-1" evidence="13">
    <location>
        <begin position="91"/>
        <end position="280"/>
    </location>
</feature>
<dbReference type="RefSeq" id="WP_189516523.1">
    <property type="nucleotide sequence ID" value="NZ_BMXG01000022.1"/>
</dbReference>
<comment type="similarity">
    <text evidence="10">Belongs to the binding-protein-dependent transport system permease family. OppBC subfamily.</text>
</comment>
<accession>A0A8J3DCL4</accession>
<sequence>MSSPAASLASARPASPWSDGWTRWRRNRLAVASTAVLALIILVCLIGPFFQPDSYYEVTDTDLGASAPSAEHWLGTDTLGRDLLARVMIGGRISFAVGLLASLVSMIIGVAYGIGAGLAGGNTDRIMMRGVELLQAMPFVIFVILLLTFFGRHFALIFVAIGAVEWLTMARIVRGQSLELKVREFVQAARALGQSESSIAWKHLLPNLFGVIIIYATLTVPNVMLLEAFISFLGLGVQAPMTSWGDLMHLGAETMEEYPWLLLFPAFFFSATLFSLNAIGDGLRDAFDPKS</sequence>
<evidence type="ECO:0000256" key="10">
    <source>
        <dbReference type="ARBA" id="ARBA00024202"/>
    </source>
</evidence>
<evidence type="ECO:0000259" key="13">
    <source>
        <dbReference type="PROSITE" id="PS50928"/>
    </source>
</evidence>
<comment type="caution">
    <text evidence="14">The sequence shown here is derived from an EMBL/GenBank/DDBJ whole genome shotgun (WGS) entry which is preliminary data.</text>
</comment>
<evidence type="ECO:0000256" key="9">
    <source>
        <dbReference type="ARBA" id="ARBA00023136"/>
    </source>
</evidence>
<dbReference type="InterPro" id="IPR000515">
    <property type="entry name" value="MetI-like"/>
</dbReference>
<evidence type="ECO:0000256" key="1">
    <source>
        <dbReference type="ARBA" id="ARBA00004429"/>
    </source>
</evidence>